<comment type="caution">
    <text evidence="2">The sequence shown here is derived from an EMBL/GenBank/DDBJ whole genome shotgun (WGS) entry which is preliminary data.</text>
</comment>
<evidence type="ECO:0000313" key="3">
    <source>
        <dbReference type="Proteomes" id="UP000813461"/>
    </source>
</evidence>
<dbReference type="AlphaFoldDB" id="A0A8K0QRM9"/>
<organism evidence="2 3">
    <name type="scientific">Paraphoma chrysanthemicola</name>
    <dbReference type="NCBI Taxonomy" id="798071"/>
    <lineage>
        <taxon>Eukaryota</taxon>
        <taxon>Fungi</taxon>
        <taxon>Dikarya</taxon>
        <taxon>Ascomycota</taxon>
        <taxon>Pezizomycotina</taxon>
        <taxon>Dothideomycetes</taxon>
        <taxon>Pleosporomycetidae</taxon>
        <taxon>Pleosporales</taxon>
        <taxon>Pleosporineae</taxon>
        <taxon>Phaeosphaeriaceae</taxon>
        <taxon>Paraphoma</taxon>
    </lineage>
</organism>
<dbReference type="EMBL" id="JAGMVJ010000037">
    <property type="protein sequence ID" value="KAH7067047.1"/>
    <property type="molecule type" value="Genomic_DNA"/>
</dbReference>
<feature type="compositionally biased region" description="Low complexity" evidence="1">
    <location>
        <begin position="76"/>
        <end position="89"/>
    </location>
</feature>
<protein>
    <submittedName>
        <fullName evidence="2">Uncharacterized protein</fullName>
    </submittedName>
</protein>
<sequence length="537" mass="59812">MAKPPSPISRPVKRHASPSGTAPLSRKQRRLAKAIESNKLKKSNKSKKSCGSAAESIQSDGEMAPHERSATAQGMQASEDQASQDQASENKASENKASGSGGAGDNIQSNDEMDLHERIATVKGIQASEDQASQDQASEDQASENKASENKASGSGSAGDNSQSDAVMVPDESCAARQELLNFMGLLTSDEPLKQLTIYLDGKNYHLNAIRRALTPGSIVTQMLERRIANEVQQMILKNPVDDYFRLKSLKVRQDPHWLADGLWLNRWLQDEKCVPLRPCVYDVSLHCPAVLPAECHLDDHVRLQTGRKWIETAHFVFVDDNSSRDEVKWFRAFLSEFKDPNPAFDRVRTMSFPYWSGGGFQHRDRYQHLIQDCPSLKKIEIGIHPDHISSDIDTEIYRINRNAEEDLPKNDDADMALTGNAEGAGEPKFAGLREKVVRKCAEEYNLEPTCGRNVKELVLVLGIWDGRANYDGDDKIIKYDTSWLIDIAKLMKKALMLREHHQGITLSIDWGHGHVQKISKEEARMVESPGALTGSC</sequence>
<evidence type="ECO:0000313" key="2">
    <source>
        <dbReference type="EMBL" id="KAH7067047.1"/>
    </source>
</evidence>
<reference evidence="2" key="1">
    <citation type="journal article" date="2021" name="Nat. Commun.">
        <title>Genetic determinants of endophytism in the Arabidopsis root mycobiome.</title>
        <authorList>
            <person name="Mesny F."/>
            <person name="Miyauchi S."/>
            <person name="Thiergart T."/>
            <person name="Pickel B."/>
            <person name="Atanasova L."/>
            <person name="Karlsson M."/>
            <person name="Huettel B."/>
            <person name="Barry K.W."/>
            <person name="Haridas S."/>
            <person name="Chen C."/>
            <person name="Bauer D."/>
            <person name="Andreopoulos W."/>
            <person name="Pangilinan J."/>
            <person name="LaButti K."/>
            <person name="Riley R."/>
            <person name="Lipzen A."/>
            <person name="Clum A."/>
            <person name="Drula E."/>
            <person name="Henrissat B."/>
            <person name="Kohler A."/>
            <person name="Grigoriev I.V."/>
            <person name="Martin F.M."/>
            <person name="Hacquard S."/>
        </authorList>
    </citation>
    <scope>NUCLEOTIDE SEQUENCE</scope>
    <source>
        <strain evidence="2">MPI-SDFR-AT-0120</strain>
    </source>
</reference>
<name>A0A8K0QRM9_9PLEO</name>
<proteinExistence type="predicted"/>
<gene>
    <name evidence="2" type="ORF">FB567DRAFT_616166</name>
</gene>
<accession>A0A8K0QRM9</accession>
<dbReference type="Proteomes" id="UP000813461">
    <property type="component" value="Unassembled WGS sequence"/>
</dbReference>
<feature type="region of interest" description="Disordered" evidence="1">
    <location>
        <begin position="127"/>
        <end position="166"/>
    </location>
</feature>
<feature type="compositionally biased region" description="Polar residues" evidence="1">
    <location>
        <begin position="150"/>
        <end position="165"/>
    </location>
</feature>
<feature type="region of interest" description="Disordered" evidence="1">
    <location>
        <begin position="1"/>
        <end position="110"/>
    </location>
</feature>
<evidence type="ECO:0000256" key="1">
    <source>
        <dbReference type="SAM" id="MobiDB-lite"/>
    </source>
</evidence>
<keyword evidence="3" id="KW-1185">Reference proteome</keyword>
<feature type="compositionally biased region" description="Low complexity" evidence="1">
    <location>
        <begin position="127"/>
        <end position="136"/>
    </location>
</feature>